<feature type="binding site" evidence="7">
    <location>
        <position position="113"/>
    </location>
    <ligand>
        <name>Zn(2+)</name>
        <dbReference type="ChEBI" id="CHEBI:29105"/>
    </ligand>
</feature>
<name>A0A813YN93_ADIRI</name>
<evidence type="ECO:0000256" key="2">
    <source>
        <dbReference type="ARBA" id="ARBA00012925"/>
    </source>
</evidence>
<comment type="caution">
    <text evidence="9">The sequence shown here is derived from an EMBL/GenBank/DDBJ whole genome shotgun (WGS) entry which is preliminary data.</text>
</comment>
<dbReference type="InterPro" id="IPR036874">
    <property type="entry name" value="Carbonic_anhydrase_sf"/>
</dbReference>
<evidence type="ECO:0000313" key="9">
    <source>
        <dbReference type="EMBL" id="CAF0886603.1"/>
    </source>
</evidence>
<dbReference type="Gene3D" id="3.40.1050.10">
    <property type="entry name" value="Carbonic anhydrase"/>
    <property type="match status" value="1"/>
</dbReference>
<comment type="catalytic activity">
    <reaction evidence="6 8">
        <text>hydrogencarbonate + H(+) = CO2 + H2O</text>
        <dbReference type="Rhea" id="RHEA:10748"/>
        <dbReference type="ChEBI" id="CHEBI:15377"/>
        <dbReference type="ChEBI" id="CHEBI:15378"/>
        <dbReference type="ChEBI" id="CHEBI:16526"/>
        <dbReference type="ChEBI" id="CHEBI:17544"/>
        <dbReference type="EC" id="4.2.1.1"/>
    </reaction>
</comment>
<feature type="binding site" evidence="7">
    <location>
        <position position="51"/>
    </location>
    <ligand>
        <name>Zn(2+)</name>
        <dbReference type="ChEBI" id="CHEBI:29105"/>
    </ligand>
</feature>
<sequence length="281" mass="32084">MSTVHAVRKGMNRILDGIMQYRQALRPTLLEEFKKVAMGPSPEGLLLTCVDSRVVASRLTQAVPGQLFFVRNPGNLVPPYDYFEKNNIVGGECAALELACSRNNVPVITVFGHSDCKAMNLLYRIRNEISIPSKNPLDQWLKVHAKGTVEQFQKLESSGDFKRKLVFASAQHHEDDFEAYIDPNNEYKPSDKLSQVNTLEQMRHFLSYPFLKERLNRKELQMSLVLTVHALFSLSIMPSPELVEYFLKVKDRKGLRVQFEYDRSILIGSLLKSNQHTAGRE</sequence>
<dbReference type="SUPFAM" id="SSF53056">
    <property type="entry name" value="beta-carbonic anhydrase, cab"/>
    <property type="match status" value="1"/>
</dbReference>
<feature type="binding site" evidence="7">
    <location>
        <position position="49"/>
    </location>
    <ligand>
        <name>Zn(2+)</name>
        <dbReference type="ChEBI" id="CHEBI:29105"/>
    </ligand>
</feature>
<evidence type="ECO:0000313" key="10">
    <source>
        <dbReference type="Proteomes" id="UP000663828"/>
    </source>
</evidence>
<dbReference type="PANTHER" id="PTHR11002">
    <property type="entry name" value="CARBONIC ANHYDRASE"/>
    <property type="match status" value="1"/>
</dbReference>
<dbReference type="Proteomes" id="UP000663828">
    <property type="component" value="Unassembled WGS sequence"/>
</dbReference>
<keyword evidence="5 8" id="KW-0456">Lyase</keyword>
<protein>
    <recommendedName>
        <fullName evidence="2 8">Carbonic anhydrase</fullName>
        <ecNumber evidence="2 8">4.2.1.1</ecNumber>
    </recommendedName>
    <alternativeName>
        <fullName evidence="8">Carbonate dehydratase</fullName>
    </alternativeName>
</protein>
<keyword evidence="10" id="KW-1185">Reference proteome</keyword>
<dbReference type="SMART" id="SM00947">
    <property type="entry name" value="Pro_CA"/>
    <property type="match status" value="1"/>
</dbReference>
<feature type="binding site" evidence="7">
    <location>
        <position position="116"/>
    </location>
    <ligand>
        <name>Zn(2+)</name>
        <dbReference type="ChEBI" id="CHEBI:29105"/>
    </ligand>
</feature>
<evidence type="ECO:0000256" key="4">
    <source>
        <dbReference type="ARBA" id="ARBA00022833"/>
    </source>
</evidence>
<comment type="function">
    <text evidence="8">Reversible hydration of carbon dioxide.</text>
</comment>
<reference evidence="9" key="1">
    <citation type="submission" date="2021-02" db="EMBL/GenBank/DDBJ databases">
        <authorList>
            <person name="Nowell W R."/>
        </authorList>
    </citation>
    <scope>NUCLEOTIDE SEQUENCE</scope>
</reference>
<evidence type="ECO:0000256" key="1">
    <source>
        <dbReference type="ARBA" id="ARBA00006217"/>
    </source>
</evidence>
<comment type="cofactor">
    <cofactor evidence="7">
        <name>Zn(2+)</name>
        <dbReference type="ChEBI" id="CHEBI:29105"/>
    </cofactor>
    <text evidence="7">Binds 1 zinc ion per subunit.</text>
</comment>
<gene>
    <name evidence="9" type="ORF">XAT740_LOCUS7284</name>
</gene>
<evidence type="ECO:0000256" key="6">
    <source>
        <dbReference type="ARBA" id="ARBA00048348"/>
    </source>
</evidence>
<dbReference type="AlphaFoldDB" id="A0A813YN93"/>
<keyword evidence="3 7" id="KW-0479">Metal-binding</keyword>
<dbReference type="EC" id="4.2.1.1" evidence="2 8"/>
<keyword evidence="4 7" id="KW-0862">Zinc</keyword>
<dbReference type="EMBL" id="CAJNOR010000345">
    <property type="protein sequence ID" value="CAF0886603.1"/>
    <property type="molecule type" value="Genomic_DNA"/>
</dbReference>
<dbReference type="GO" id="GO:0004089">
    <property type="term" value="F:carbonate dehydratase activity"/>
    <property type="evidence" value="ECO:0007669"/>
    <property type="project" value="UniProtKB-UniRule"/>
</dbReference>
<comment type="similarity">
    <text evidence="1 8">Belongs to the beta-class carbonic anhydrase family.</text>
</comment>
<evidence type="ECO:0000256" key="8">
    <source>
        <dbReference type="RuleBase" id="RU003956"/>
    </source>
</evidence>
<dbReference type="InterPro" id="IPR001765">
    <property type="entry name" value="Carbonic_anhydrase"/>
</dbReference>
<dbReference type="GO" id="GO:0008270">
    <property type="term" value="F:zinc ion binding"/>
    <property type="evidence" value="ECO:0007669"/>
    <property type="project" value="UniProtKB-UniRule"/>
</dbReference>
<dbReference type="Pfam" id="PF00484">
    <property type="entry name" value="Pro_CA"/>
    <property type="match status" value="1"/>
</dbReference>
<evidence type="ECO:0000256" key="7">
    <source>
        <dbReference type="PIRSR" id="PIRSR601765-1"/>
    </source>
</evidence>
<evidence type="ECO:0000256" key="3">
    <source>
        <dbReference type="ARBA" id="ARBA00022723"/>
    </source>
</evidence>
<proteinExistence type="inferred from homology"/>
<evidence type="ECO:0000256" key="5">
    <source>
        <dbReference type="ARBA" id="ARBA00023239"/>
    </source>
</evidence>
<accession>A0A813YN93</accession>
<organism evidence="9 10">
    <name type="scientific">Adineta ricciae</name>
    <name type="common">Rotifer</name>
    <dbReference type="NCBI Taxonomy" id="249248"/>
    <lineage>
        <taxon>Eukaryota</taxon>
        <taxon>Metazoa</taxon>
        <taxon>Spiralia</taxon>
        <taxon>Gnathifera</taxon>
        <taxon>Rotifera</taxon>
        <taxon>Eurotatoria</taxon>
        <taxon>Bdelloidea</taxon>
        <taxon>Adinetida</taxon>
        <taxon>Adinetidae</taxon>
        <taxon>Adineta</taxon>
    </lineage>
</organism>
<dbReference type="PANTHER" id="PTHR11002:SF76">
    <property type="entry name" value="CARBONIC ANHYDRASE"/>
    <property type="match status" value="1"/>
</dbReference>